<gene>
    <name evidence="3" type="ORF">GCM10009838_68430</name>
</gene>
<keyword evidence="1" id="KW-0175">Coiled coil</keyword>
<dbReference type="EMBL" id="BAAAQM010000052">
    <property type="protein sequence ID" value="GAA1994464.1"/>
    <property type="molecule type" value="Genomic_DNA"/>
</dbReference>
<evidence type="ECO:0000313" key="4">
    <source>
        <dbReference type="Proteomes" id="UP001499854"/>
    </source>
</evidence>
<dbReference type="Gene3D" id="1.10.287.1060">
    <property type="entry name" value="ESAT-6-like"/>
    <property type="match status" value="1"/>
</dbReference>
<evidence type="ECO:0008006" key="5">
    <source>
        <dbReference type="Google" id="ProtNLM"/>
    </source>
</evidence>
<name>A0ABN2SYF3_9ACTN</name>
<accession>A0ABN2SYF3</accession>
<organism evidence="3 4">
    <name type="scientific">Catenulispora subtropica</name>
    <dbReference type="NCBI Taxonomy" id="450798"/>
    <lineage>
        <taxon>Bacteria</taxon>
        <taxon>Bacillati</taxon>
        <taxon>Actinomycetota</taxon>
        <taxon>Actinomycetes</taxon>
        <taxon>Catenulisporales</taxon>
        <taxon>Catenulisporaceae</taxon>
        <taxon>Catenulispora</taxon>
    </lineage>
</organism>
<feature type="coiled-coil region" evidence="1">
    <location>
        <begin position="112"/>
        <end position="139"/>
    </location>
</feature>
<sequence>MDAAGALGTAWSRNLAAAVRSPSGHRSSAPWPRIRAGRQTPDEKWRARGYFCRRPDRQLCRVVEVHGIPNVSAMSRRPAPASPQRGFPRQKEVAHVAGPGFLSDAAAMAQAIQGFQECAANAKKTMNDLESELTSTLAQYQGNQAIAFWNLHTELQEQMTVASREIDVMSDLVNKSFQNYGSGDTQVHDTLRTLAGNAGANSSVLSRLGGI</sequence>
<comment type="caution">
    <text evidence="3">The sequence shown here is derived from an EMBL/GenBank/DDBJ whole genome shotgun (WGS) entry which is preliminary data.</text>
</comment>
<dbReference type="SUPFAM" id="SSF140453">
    <property type="entry name" value="EsxAB dimer-like"/>
    <property type="match status" value="1"/>
</dbReference>
<evidence type="ECO:0000313" key="3">
    <source>
        <dbReference type="EMBL" id="GAA1994464.1"/>
    </source>
</evidence>
<protein>
    <recommendedName>
        <fullName evidence="5">WXG100 family type VII secretion target</fullName>
    </recommendedName>
</protein>
<reference evidence="3 4" key="1">
    <citation type="journal article" date="2019" name="Int. J. Syst. Evol. Microbiol.">
        <title>The Global Catalogue of Microorganisms (GCM) 10K type strain sequencing project: providing services to taxonomists for standard genome sequencing and annotation.</title>
        <authorList>
            <consortium name="The Broad Institute Genomics Platform"/>
            <consortium name="The Broad Institute Genome Sequencing Center for Infectious Disease"/>
            <person name="Wu L."/>
            <person name="Ma J."/>
        </authorList>
    </citation>
    <scope>NUCLEOTIDE SEQUENCE [LARGE SCALE GENOMIC DNA]</scope>
    <source>
        <strain evidence="3 4">JCM 16013</strain>
    </source>
</reference>
<evidence type="ECO:0000256" key="1">
    <source>
        <dbReference type="SAM" id="Coils"/>
    </source>
</evidence>
<evidence type="ECO:0000256" key="2">
    <source>
        <dbReference type="SAM" id="MobiDB-lite"/>
    </source>
</evidence>
<dbReference type="InterPro" id="IPR036689">
    <property type="entry name" value="ESAT-6-like_sf"/>
</dbReference>
<feature type="region of interest" description="Disordered" evidence="2">
    <location>
        <begin position="18"/>
        <end position="40"/>
    </location>
</feature>
<proteinExistence type="predicted"/>
<dbReference type="Proteomes" id="UP001499854">
    <property type="component" value="Unassembled WGS sequence"/>
</dbReference>
<keyword evidence="4" id="KW-1185">Reference proteome</keyword>